<reference evidence="1 2" key="1">
    <citation type="submission" date="2020-12" db="EMBL/GenBank/DDBJ databases">
        <title>Revised draft genomes of Rhodomicrobium vannielii ATCC 17100 and Rhodomicrobium udaipurense JA643.</title>
        <authorList>
            <person name="Conners E.M."/>
            <person name="Davenport E.J."/>
            <person name="Bose A."/>
        </authorList>
    </citation>
    <scope>NUCLEOTIDE SEQUENCE [LARGE SCALE GENOMIC DNA]</scope>
    <source>
        <strain evidence="1 2">JA643</strain>
    </source>
</reference>
<organism evidence="1 2">
    <name type="scientific">Rhodomicrobium udaipurense</name>
    <dbReference type="NCBI Taxonomy" id="1202716"/>
    <lineage>
        <taxon>Bacteria</taxon>
        <taxon>Pseudomonadati</taxon>
        <taxon>Pseudomonadota</taxon>
        <taxon>Alphaproteobacteria</taxon>
        <taxon>Hyphomicrobiales</taxon>
        <taxon>Hyphomicrobiaceae</taxon>
        <taxon>Rhodomicrobium</taxon>
    </lineage>
</organism>
<protein>
    <submittedName>
        <fullName evidence="1">Type I-C CRISPR-associated protein Cas8c/Csd1</fullName>
    </submittedName>
</protein>
<gene>
    <name evidence="1" type="primary">cas8c</name>
    <name evidence="1" type="ORF">JDN41_16365</name>
</gene>
<dbReference type="CDD" id="cd09757">
    <property type="entry name" value="Cas8c_I-C"/>
    <property type="match status" value="1"/>
</dbReference>
<accession>A0A8I1KMD2</accession>
<sequence length="593" mass="65295">MSILASLANAYQRLPDAPPFGFSSEKIGFLISLNEDGTVACPPVDLRQNDKKRTPRTVAVPASFKRPGITPRSFFLWDNTAYALGVTGSESKDAASRYKVFCEYHLEALRDTTDPGLKALIIFLKTWSPRRFDEIGWPEEMKDQNIIFCLEADRRANIWLHDRPAAKALWSRLSAEGNKPEAICLISGEHAPVARLHPAIKNVWGAQSSGASIVSFNLDAFSSYGHEQGDNAPVSEAAAFAYTTALNRFLEKDSGHRIQIGDASVVFWADASDANKAAKAENIFASFWDDSGEDPLDIDEGIQAQNVGARLKQIRNGEPLSDVAPDLAEGVRFYVLALAPNAARLSIRFYFEDDFGTITANYQRFLSDMRIEPPPRDGQPALWKYLAETAVLKKRENVPPNLAGEWMRAILGGTRYPQTLLATVLMRLRADKDVNAQRVAILKALLIRNNNRKDTPVALTPDYSGGGCKGYQLGRLFAVYERIQSDALGGKVNATIKDKFYGSASAQPRKVFGLLEKGSANHLSKIGKQSPGRKVNLEKLVGEIMGAMDPSADPFPSALSAEDQALFGLGYYHQRNEFFKSTKNGTPVEETAQ</sequence>
<dbReference type="AlphaFoldDB" id="A0A8I1KMD2"/>
<keyword evidence="2" id="KW-1185">Reference proteome</keyword>
<evidence type="ECO:0000313" key="1">
    <source>
        <dbReference type="EMBL" id="MBJ7545128.1"/>
    </source>
</evidence>
<dbReference type="InterPro" id="IPR010144">
    <property type="entry name" value="CRISPR-assoc_prot_Csd1-typ"/>
</dbReference>
<dbReference type="NCBIfam" id="TIGR01863">
    <property type="entry name" value="cas_Csd1"/>
    <property type="match status" value="1"/>
</dbReference>
<comment type="caution">
    <text evidence="1">The sequence shown here is derived from an EMBL/GenBank/DDBJ whole genome shotgun (WGS) entry which is preliminary data.</text>
</comment>
<dbReference type="RefSeq" id="WP_199502549.1">
    <property type="nucleotide sequence ID" value="NZ_JAEMUK010000085.1"/>
</dbReference>
<name>A0A8I1KMD2_9HYPH</name>
<evidence type="ECO:0000313" key="2">
    <source>
        <dbReference type="Proteomes" id="UP000623250"/>
    </source>
</evidence>
<dbReference type="Proteomes" id="UP000623250">
    <property type="component" value="Unassembled WGS sequence"/>
</dbReference>
<dbReference type="EMBL" id="JAEMUK010000085">
    <property type="protein sequence ID" value="MBJ7545128.1"/>
    <property type="molecule type" value="Genomic_DNA"/>
</dbReference>
<proteinExistence type="predicted"/>
<dbReference type="Pfam" id="PF09709">
    <property type="entry name" value="Cas_Csd1"/>
    <property type="match status" value="1"/>
</dbReference>